<reference evidence="2" key="1">
    <citation type="submission" date="2020-08" db="EMBL/GenBank/DDBJ databases">
        <title>Whole genome shotgun sequence of Polymorphospora rubra NBRC 101157.</title>
        <authorList>
            <person name="Komaki H."/>
            <person name="Tamura T."/>
        </authorList>
    </citation>
    <scope>NUCLEOTIDE SEQUENCE</scope>
    <source>
        <strain evidence="2">NBRC 101157</strain>
    </source>
</reference>
<evidence type="ECO:0000256" key="1">
    <source>
        <dbReference type="SAM" id="MobiDB-lite"/>
    </source>
</evidence>
<dbReference type="RefSeq" id="WP_212818086.1">
    <property type="nucleotide sequence ID" value="NZ_AP023359.1"/>
</dbReference>
<protein>
    <recommendedName>
        <fullName evidence="4">Aminoglycoside phosphotransferase domain-containing protein</fullName>
    </recommendedName>
</protein>
<dbReference type="SUPFAM" id="SSF56112">
    <property type="entry name" value="Protein kinase-like (PK-like)"/>
    <property type="match status" value="1"/>
</dbReference>
<feature type="compositionally biased region" description="Basic and acidic residues" evidence="1">
    <location>
        <begin position="342"/>
        <end position="351"/>
    </location>
</feature>
<dbReference type="Gene3D" id="3.90.1200.10">
    <property type="match status" value="1"/>
</dbReference>
<dbReference type="Proteomes" id="UP000680866">
    <property type="component" value="Chromosome"/>
</dbReference>
<dbReference type="AlphaFoldDB" id="A0A810N915"/>
<feature type="region of interest" description="Disordered" evidence="1">
    <location>
        <begin position="330"/>
        <end position="351"/>
    </location>
</feature>
<sequence>MTALARHPEPRLLAGMELSRLLDRPGVSVVLTGGRSAGSDAVFVIHDRIGPDLVLRAPITAAAQDGIQREGRLLAALRERPLGGADGSVPEAVGFLPVDGRPALLTTAVPGTPMAAAFHGWRHTARPAAVRADFAAAGNWLADLQAATAGRPAPVTLLWDALDECEDRFPALGRRLRDRLGPTADRLARHRTPRTVVHGEFWFGNLLLTDGRVTGVVEWKAAELAGEPLRDVARFAVSYALCLDRHARPGRRVRGHPGLVADRWGAGLAYAFTGDGWFAGLVRDYLGAALHRLHLPPELWRDLLVAGVADVAATTADFDSARDHWTLLSRITRGTGPPDGTPPERDGADRT</sequence>
<gene>
    <name evidence="2" type="ORF">Prubr_59450</name>
</gene>
<name>A0A810N915_9ACTN</name>
<keyword evidence="3" id="KW-1185">Reference proteome</keyword>
<proteinExistence type="predicted"/>
<organism evidence="2 3">
    <name type="scientific">Polymorphospora rubra</name>
    <dbReference type="NCBI Taxonomy" id="338584"/>
    <lineage>
        <taxon>Bacteria</taxon>
        <taxon>Bacillati</taxon>
        <taxon>Actinomycetota</taxon>
        <taxon>Actinomycetes</taxon>
        <taxon>Micromonosporales</taxon>
        <taxon>Micromonosporaceae</taxon>
        <taxon>Polymorphospora</taxon>
    </lineage>
</organism>
<dbReference type="EMBL" id="AP023359">
    <property type="protein sequence ID" value="BCJ68924.1"/>
    <property type="molecule type" value="Genomic_DNA"/>
</dbReference>
<accession>A0A810N915</accession>
<evidence type="ECO:0000313" key="2">
    <source>
        <dbReference type="EMBL" id="BCJ68924.1"/>
    </source>
</evidence>
<dbReference type="InterPro" id="IPR011009">
    <property type="entry name" value="Kinase-like_dom_sf"/>
</dbReference>
<dbReference type="KEGG" id="pry:Prubr_59450"/>
<evidence type="ECO:0000313" key="3">
    <source>
        <dbReference type="Proteomes" id="UP000680866"/>
    </source>
</evidence>
<evidence type="ECO:0008006" key="4">
    <source>
        <dbReference type="Google" id="ProtNLM"/>
    </source>
</evidence>